<sequence>MERNKLNLQNVAMQNELAYTTFCRLYPGVYWQRTELKRSSQPPILQLEPHSKTNRLIVSRTLICISAILKVLLIKLKRSSKINEGLMMSSSDIGFIYEQKHNKWPGFDGTLVQLDHKNYYTNANIVFIELEACICLCWNRSVLRYTTLLKSNDFTQKKHDI</sequence>
<keyword evidence="2" id="KW-1185">Reference proteome</keyword>
<organism evidence="1 2">
    <name type="scientific">Brachionus plicatilis</name>
    <name type="common">Marine rotifer</name>
    <name type="synonym">Brachionus muelleri</name>
    <dbReference type="NCBI Taxonomy" id="10195"/>
    <lineage>
        <taxon>Eukaryota</taxon>
        <taxon>Metazoa</taxon>
        <taxon>Spiralia</taxon>
        <taxon>Gnathifera</taxon>
        <taxon>Rotifera</taxon>
        <taxon>Eurotatoria</taxon>
        <taxon>Monogononta</taxon>
        <taxon>Pseudotrocha</taxon>
        <taxon>Ploima</taxon>
        <taxon>Brachionidae</taxon>
        <taxon>Brachionus</taxon>
    </lineage>
</organism>
<evidence type="ECO:0000313" key="2">
    <source>
        <dbReference type="Proteomes" id="UP000276133"/>
    </source>
</evidence>
<protein>
    <submittedName>
        <fullName evidence="1">Uncharacterized protein</fullName>
    </submittedName>
</protein>
<comment type="caution">
    <text evidence="1">The sequence shown here is derived from an EMBL/GenBank/DDBJ whole genome shotgun (WGS) entry which is preliminary data.</text>
</comment>
<dbReference type="Proteomes" id="UP000276133">
    <property type="component" value="Unassembled WGS sequence"/>
</dbReference>
<name>A0A3M7Q699_BRAPC</name>
<accession>A0A3M7Q699</accession>
<reference evidence="1 2" key="1">
    <citation type="journal article" date="2018" name="Sci. Rep.">
        <title>Genomic signatures of local adaptation to the degree of environmental predictability in rotifers.</title>
        <authorList>
            <person name="Franch-Gras L."/>
            <person name="Hahn C."/>
            <person name="Garcia-Roger E.M."/>
            <person name="Carmona M.J."/>
            <person name="Serra M."/>
            <person name="Gomez A."/>
        </authorList>
    </citation>
    <scope>NUCLEOTIDE SEQUENCE [LARGE SCALE GENOMIC DNA]</scope>
    <source>
        <strain evidence="1">HYR1</strain>
    </source>
</reference>
<proteinExistence type="predicted"/>
<gene>
    <name evidence="1" type="ORF">BpHYR1_000376</name>
</gene>
<evidence type="ECO:0000313" key="1">
    <source>
        <dbReference type="EMBL" id="RNA06445.1"/>
    </source>
</evidence>
<dbReference type="EMBL" id="REGN01007389">
    <property type="protein sequence ID" value="RNA06445.1"/>
    <property type="molecule type" value="Genomic_DNA"/>
</dbReference>
<dbReference type="AlphaFoldDB" id="A0A3M7Q699"/>